<sequence>MLLPMFPAYYIFNSLLCLLLALHIVWTWLILQLVYNSISAGKMEGDIRSSSSDMSDSPPSANHSNQHTPHRSTGKKDA</sequence>
<keyword evidence="2" id="KW-0812">Transmembrane</keyword>
<dbReference type="InterPro" id="IPR016439">
    <property type="entry name" value="Lag1/Lac1-like"/>
</dbReference>
<accession>A0A5E4PS91</accession>
<evidence type="ECO:0000256" key="2">
    <source>
        <dbReference type="SAM" id="Phobius"/>
    </source>
</evidence>
<feature type="compositionally biased region" description="Low complexity" evidence="1">
    <location>
        <begin position="49"/>
        <end position="60"/>
    </location>
</feature>
<dbReference type="PANTHER" id="PTHR12560">
    <property type="entry name" value="LONGEVITY ASSURANCE FACTOR 1 LAG1"/>
    <property type="match status" value="1"/>
</dbReference>
<keyword evidence="4" id="KW-1185">Reference proteome</keyword>
<evidence type="ECO:0000313" key="4">
    <source>
        <dbReference type="Proteomes" id="UP000324832"/>
    </source>
</evidence>
<dbReference type="GO" id="GO:0050291">
    <property type="term" value="F:sphingosine N-acyltransferase activity"/>
    <property type="evidence" value="ECO:0007669"/>
    <property type="project" value="InterPro"/>
</dbReference>
<gene>
    <name evidence="3" type="ORF">LSINAPIS_LOCUS2093</name>
</gene>
<name>A0A5E4PS91_9NEOP</name>
<dbReference type="EMBL" id="FZQP02000393">
    <property type="protein sequence ID" value="VVC88820.1"/>
    <property type="molecule type" value="Genomic_DNA"/>
</dbReference>
<reference evidence="3 4" key="1">
    <citation type="submission" date="2017-07" db="EMBL/GenBank/DDBJ databases">
        <authorList>
            <person name="Talla V."/>
            <person name="Backstrom N."/>
        </authorList>
    </citation>
    <scope>NUCLEOTIDE SEQUENCE [LARGE SCALE GENOMIC DNA]</scope>
</reference>
<dbReference type="GO" id="GO:0016020">
    <property type="term" value="C:membrane"/>
    <property type="evidence" value="ECO:0007669"/>
    <property type="project" value="GOC"/>
</dbReference>
<keyword evidence="2" id="KW-0472">Membrane</keyword>
<feature type="transmembrane region" description="Helical" evidence="2">
    <location>
        <begin position="12"/>
        <end position="35"/>
    </location>
</feature>
<evidence type="ECO:0000256" key="1">
    <source>
        <dbReference type="SAM" id="MobiDB-lite"/>
    </source>
</evidence>
<dbReference type="GO" id="GO:0046513">
    <property type="term" value="P:ceramide biosynthetic process"/>
    <property type="evidence" value="ECO:0007669"/>
    <property type="project" value="InterPro"/>
</dbReference>
<evidence type="ECO:0000313" key="3">
    <source>
        <dbReference type="EMBL" id="VVC88820.1"/>
    </source>
</evidence>
<dbReference type="AlphaFoldDB" id="A0A5E4PS91"/>
<keyword evidence="2" id="KW-1133">Transmembrane helix</keyword>
<proteinExistence type="predicted"/>
<feature type="compositionally biased region" description="Basic residues" evidence="1">
    <location>
        <begin position="68"/>
        <end position="78"/>
    </location>
</feature>
<organism evidence="3 4">
    <name type="scientific">Leptidea sinapis</name>
    <dbReference type="NCBI Taxonomy" id="189913"/>
    <lineage>
        <taxon>Eukaryota</taxon>
        <taxon>Metazoa</taxon>
        <taxon>Ecdysozoa</taxon>
        <taxon>Arthropoda</taxon>
        <taxon>Hexapoda</taxon>
        <taxon>Insecta</taxon>
        <taxon>Pterygota</taxon>
        <taxon>Neoptera</taxon>
        <taxon>Endopterygota</taxon>
        <taxon>Lepidoptera</taxon>
        <taxon>Glossata</taxon>
        <taxon>Ditrysia</taxon>
        <taxon>Papilionoidea</taxon>
        <taxon>Pieridae</taxon>
        <taxon>Dismorphiinae</taxon>
        <taxon>Leptidea</taxon>
    </lineage>
</organism>
<protein>
    <recommendedName>
        <fullName evidence="5">TLC domain-containing protein</fullName>
    </recommendedName>
</protein>
<evidence type="ECO:0008006" key="5">
    <source>
        <dbReference type="Google" id="ProtNLM"/>
    </source>
</evidence>
<feature type="region of interest" description="Disordered" evidence="1">
    <location>
        <begin position="45"/>
        <end position="78"/>
    </location>
</feature>
<dbReference type="Proteomes" id="UP000324832">
    <property type="component" value="Unassembled WGS sequence"/>
</dbReference>
<dbReference type="PANTHER" id="PTHR12560:SF0">
    <property type="entry name" value="LD18904P"/>
    <property type="match status" value="1"/>
</dbReference>